<dbReference type="Gene3D" id="3.80.10.10">
    <property type="entry name" value="Ribonuclease Inhibitor"/>
    <property type="match status" value="2"/>
</dbReference>
<gene>
    <name evidence="13" type="ORF">RchiOBHm_Chr1g0354271</name>
</gene>
<keyword evidence="14" id="KW-1185">Reference proteome</keyword>
<name>A0A2P6SH20_ROSCH</name>
<evidence type="ECO:0000256" key="9">
    <source>
        <dbReference type="ARBA" id="ARBA00023136"/>
    </source>
</evidence>
<evidence type="ECO:0000256" key="11">
    <source>
        <dbReference type="ARBA" id="ARBA00023180"/>
    </source>
</evidence>
<sequence>MSELEFLDLSRNYFSGIIPRDWTDLQYLKVIDFSNNNLSGEIPSSMCSQLPSLQWLRLSNNNLSGNLESSLQTCRNLSALDLTGNNFSGTIPDCIGENLHTLSYLILKANKFTGNIPHQLCDLSSLQVLDLSQNNISGSIPACLGGLKQMATGDGLRSDWMMYFSSPANPMHIDLNVKGVVYEYIDDIIELIKKFDLSSNNLSGEIPEEVKNLMALDSLNLSHNHLTGKIPEGIGSLHKLEALDLSGNHLWGLIPSSMTSMTALSKLNLSFNNFSGPIPSANQFLTFNDPTSFEGNSGLCGPPLPTQCSSVNDPAVKVDEDEEDKYGKLWFYASTSLGFIVGFWVAFGSLVIKRSWRHAYFQFLDNMKDKLCFCFWKISPLLTWLELSDNQLRGELPNSINSPLQFVYLNNNSLVGSIPLWPVLINLSLASNRFSRLIPLNIGSEMSKLSVPGLSRNNMNGSVPPFSSKMKSLVFLDFSRNYLSGNIPRDWMGLKDLTIID</sequence>
<protein>
    <submittedName>
        <fullName evidence="13">Putative transferase</fullName>
        <ecNumber evidence="13">2.7.-.-</ecNumber>
    </submittedName>
</protein>
<dbReference type="InterPro" id="IPR032675">
    <property type="entry name" value="LRR_dom_sf"/>
</dbReference>
<evidence type="ECO:0000256" key="5">
    <source>
        <dbReference type="ARBA" id="ARBA00022692"/>
    </source>
</evidence>
<evidence type="ECO:0000313" key="13">
    <source>
        <dbReference type="EMBL" id="PRQ57985.1"/>
    </source>
</evidence>
<dbReference type="EC" id="2.7.-.-" evidence="13"/>
<dbReference type="SMART" id="SM00369">
    <property type="entry name" value="LRR_TYP"/>
    <property type="match status" value="6"/>
</dbReference>
<dbReference type="PROSITE" id="PS51450">
    <property type="entry name" value="LRR"/>
    <property type="match status" value="1"/>
</dbReference>
<comment type="caution">
    <text evidence="13">The sequence shown here is derived from an EMBL/GenBank/DDBJ whole genome shotgun (WGS) entry which is preliminary data.</text>
</comment>
<dbReference type="GO" id="GO:0005886">
    <property type="term" value="C:plasma membrane"/>
    <property type="evidence" value="ECO:0007669"/>
    <property type="project" value="UniProtKB-SubCell"/>
</dbReference>
<evidence type="ECO:0000256" key="3">
    <source>
        <dbReference type="ARBA" id="ARBA00022475"/>
    </source>
</evidence>
<dbReference type="Gramene" id="PRQ57985">
    <property type="protein sequence ID" value="PRQ57985"/>
    <property type="gene ID" value="RchiOBHm_Chr1g0354271"/>
</dbReference>
<reference evidence="13 14" key="1">
    <citation type="journal article" date="2018" name="Nat. Genet.">
        <title>The Rosa genome provides new insights in the design of modern roses.</title>
        <authorList>
            <person name="Bendahmane M."/>
        </authorList>
    </citation>
    <scope>NUCLEOTIDE SEQUENCE [LARGE SCALE GENOMIC DNA]</scope>
    <source>
        <strain evidence="14">cv. Old Blush</strain>
    </source>
</reference>
<keyword evidence="4" id="KW-0433">Leucine-rich repeat</keyword>
<evidence type="ECO:0000256" key="1">
    <source>
        <dbReference type="ARBA" id="ARBA00004251"/>
    </source>
</evidence>
<organism evidence="13 14">
    <name type="scientific">Rosa chinensis</name>
    <name type="common">China rose</name>
    <dbReference type="NCBI Taxonomy" id="74649"/>
    <lineage>
        <taxon>Eukaryota</taxon>
        <taxon>Viridiplantae</taxon>
        <taxon>Streptophyta</taxon>
        <taxon>Embryophyta</taxon>
        <taxon>Tracheophyta</taxon>
        <taxon>Spermatophyta</taxon>
        <taxon>Magnoliopsida</taxon>
        <taxon>eudicotyledons</taxon>
        <taxon>Gunneridae</taxon>
        <taxon>Pentapetalae</taxon>
        <taxon>rosids</taxon>
        <taxon>fabids</taxon>
        <taxon>Rosales</taxon>
        <taxon>Rosaceae</taxon>
        <taxon>Rosoideae</taxon>
        <taxon>Rosoideae incertae sedis</taxon>
        <taxon>Rosa</taxon>
    </lineage>
</organism>
<dbReference type="InterPro" id="IPR046956">
    <property type="entry name" value="RLP23-like"/>
</dbReference>
<comment type="similarity">
    <text evidence="2">Belongs to the RLP family.</text>
</comment>
<dbReference type="AlphaFoldDB" id="A0A2P6SH20"/>
<dbReference type="GO" id="GO:0016740">
    <property type="term" value="F:transferase activity"/>
    <property type="evidence" value="ECO:0007669"/>
    <property type="project" value="UniProtKB-KW"/>
</dbReference>
<keyword evidence="6" id="KW-0732">Signal</keyword>
<dbReference type="OMA" id="TKISSCK"/>
<accession>A0A2P6SH20</accession>
<dbReference type="SUPFAM" id="SSF52058">
    <property type="entry name" value="L domain-like"/>
    <property type="match status" value="2"/>
</dbReference>
<evidence type="ECO:0000256" key="8">
    <source>
        <dbReference type="ARBA" id="ARBA00022989"/>
    </source>
</evidence>
<dbReference type="PANTHER" id="PTHR48063">
    <property type="entry name" value="LRR RECEPTOR-LIKE KINASE"/>
    <property type="match status" value="1"/>
</dbReference>
<dbReference type="Proteomes" id="UP000238479">
    <property type="component" value="Chromosome 1"/>
</dbReference>
<keyword evidence="7" id="KW-0677">Repeat</keyword>
<evidence type="ECO:0000256" key="6">
    <source>
        <dbReference type="ARBA" id="ARBA00022729"/>
    </source>
</evidence>
<dbReference type="EMBL" id="PDCK01000039">
    <property type="protein sequence ID" value="PRQ57985.1"/>
    <property type="molecule type" value="Genomic_DNA"/>
</dbReference>
<evidence type="ECO:0000256" key="2">
    <source>
        <dbReference type="ARBA" id="ARBA00009592"/>
    </source>
</evidence>
<keyword evidence="5 12" id="KW-0812">Transmembrane</keyword>
<dbReference type="InterPro" id="IPR001611">
    <property type="entry name" value="Leu-rich_rpt"/>
</dbReference>
<evidence type="ECO:0000256" key="10">
    <source>
        <dbReference type="ARBA" id="ARBA00023170"/>
    </source>
</evidence>
<proteinExistence type="inferred from homology"/>
<keyword evidence="3" id="KW-1003">Cell membrane</keyword>
<keyword evidence="10" id="KW-0675">Receptor</keyword>
<evidence type="ECO:0000256" key="7">
    <source>
        <dbReference type="ARBA" id="ARBA00022737"/>
    </source>
</evidence>
<dbReference type="Pfam" id="PF00560">
    <property type="entry name" value="LRR_1"/>
    <property type="match status" value="6"/>
</dbReference>
<dbReference type="Pfam" id="PF13855">
    <property type="entry name" value="LRR_8"/>
    <property type="match status" value="2"/>
</dbReference>
<evidence type="ECO:0000256" key="4">
    <source>
        <dbReference type="ARBA" id="ARBA00022614"/>
    </source>
</evidence>
<dbReference type="PANTHER" id="PTHR48063:SF29">
    <property type="entry name" value="LRR RECEPTOR-LIKE KINASE FAMILY PROTEIN"/>
    <property type="match status" value="1"/>
</dbReference>
<dbReference type="InterPro" id="IPR003591">
    <property type="entry name" value="Leu-rich_rpt_typical-subtyp"/>
</dbReference>
<keyword evidence="13" id="KW-0808">Transferase</keyword>
<keyword evidence="8 12" id="KW-1133">Transmembrane helix</keyword>
<dbReference type="FunFam" id="3.80.10.10:FF:000095">
    <property type="entry name" value="LRR receptor-like serine/threonine-protein kinase GSO1"/>
    <property type="match status" value="1"/>
</dbReference>
<feature type="transmembrane region" description="Helical" evidence="12">
    <location>
        <begin position="329"/>
        <end position="352"/>
    </location>
</feature>
<keyword evidence="9 12" id="KW-0472">Membrane</keyword>
<evidence type="ECO:0000256" key="12">
    <source>
        <dbReference type="SAM" id="Phobius"/>
    </source>
</evidence>
<evidence type="ECO:0000313" key="14">
    <source>
        <dbReference type="Proteomes" id="UP000238479"/>
    </source>
</evidence>
<comment type="subcellular location">
    <subcellularLocation>
        <location evidence="1">Cell membrane</location>
        <topology evidence="1">Single-pass type I membrane protein</topology>
    </subcellularLocation>
</comment>
<dbReference type="PRINTS" id="PR00019">
    <property type="entry name" value="LEURICHRPT"/>
</dbReference>
<keyword evidence="11" id="KW-0325">Glycoprotein</keyword>
<dbReference type="FunFam" id="3.80.10.10:FF:000111">
    <property type="entry name" value="LRR receptor-like serine/threonine-protein kinase ERECTA"/>
    <property type="match status" value="1"/>
</dbReference>